<name>A0A6G7YF07_9ACTN</name>
<dbReference type="Pfam" id="PF13529">
    <property type="entry name" value="Peptidase_C39_2"/>
    <property type="match status" value="1"/>
</dbReference>
<keyword evidence="4" id="KW-1185">Reference proteome</keyword>
<protein>
    <recommendedName>
        <fullName evidence="2">Peptidase C39-like domain-containing protein</fullName>
    </recommendedName>
</protein>
<gene>
    <name evidence="3" type="ORF">G7071_07570</name>
</gene>
<dbReference type="EMBL" id="CP049866">
    <property type="protein sequence ID" value="QIK75309.1"/>
    <property type="molecule type" value="Genomic_DNA"/>
</dbReference>
<evidence type="ECO:0000313" key="4">
    <source>
        <dbReference type="Proteomes" id="UP000502035"/>
    </source>
</evidence>
<reference evidence="3 4" key="1">
    <citation type="submission" date="2020-03" db="EMBL/GenBank/DDBJ databases">
        <title>Nocardioides sp. nov., isolated from fish.</title>
        <authorList>
            <person name="Hyun D.-W."/>
            <person name="Bae J.-W."/>
        </authorList>
    </citation>
    <scope>NUCLEOTIDE SEQUENCE [LARGE SCALE GENOMIC DNA]</scope>
    <source>
        <strain evidence="3 4">HDW12A</strain>
    </source>
</reference>
<sequence length="160" mass="17427">MLPHLDGHGAGLLRPPARPLPRDHRRTRRPAGGPHRPPGLRPRLRRHGQLGVQHRLRQHPDRGDAYVTRLTDLRAAEDFIAAGVPLVASIAFGRGQLSGAPISSSAGHLLVVVGFERDGDVIVNDPAAASNSAVRRVYDRDQFEDVWINASGGVVYVINR</sequence>
<dbReference type="InterPro" id="IPR039564">
    <property type="entry name" value="Peptidase_C39-like"/>
</dbReference>
<organism evidence="3 4">
    <name type="scientific">Nocardioides piscis</name>
    <dbReference type="NCBI Taxonomy" id="2714938"/>
    <lineage>
        <taxon>Bacteria</taxon>
        <taxon>Bacillati</taxon>
        <taxon>Actinomycetota</taxon>
        <taxon>Actinomycetes</taxon>
        <taxon>Propionibacteriales</taxon>
        <taxon>Nocardioidaceae</taxon>
        <taxon>Nocardioides</taxon>
    </lineage>
</organism>
<evidence type="ECO:0000313" key="3">
    <source>
        <dbReference type="EMBL" id="QIK75309.1"/>
    </source>
</evidence>
<proteinExistence type="predicted"/>
<feature type="domain" description="Peptidase C39-like" evidence="2">
    <location>
        <begin position="65"/>
        <end position="127"/>
    </location>
</feature>
<evidence type="ECO:0000256" key="1">
    <source>
        <dbReference type="SAM" id="MobiDB-lite"/>
    </source>
</evidence>
<dbReference type="Proteomes" id="UP000502035">
    <property type="component" value="Chromosome"/>
</dbReference>
<dbReference type="Gene3D" id="3.90.70.10">
    <property type="entry name" value="Cysteine proteinases"/>
    <property type="match status" value="1"/>
</dbReference>
<accession>A0A6G7YF07</accession>
<feature type="region of interest" description="Disordered" evidence="1">
    <location>
        <begin position="1"/>
        <end position="45"/>
    </location>
</feature>
<dbReference type="AlphaFoldDB" id="A0A6G7YF07"/>
<dbReference type="KEGG" id="npi:G7071_07570"/>
<evidence type="ECO:0000259" key="2">
    <source>
        <dbReference type="Pfam" id="PF13529"/>
    </source>
</evidence>